<proteinExistence type="inferred from homology"/>
<dbReference type="Gene3D" id="3.40.1180.10">
    <property type="entry name" value="Decaprenyl diphosphate synthase-like"/>
    <property type="match status" value="1"/>
</dbReference>
<evidence type="ECO:0000256" key="1">
    <source>
        <dbReference type="ARBA" id="ARBA00005432"/>
    </source>
</evidence>
<dbReference type="PROSITE" id="PS01066">
    <property type="entry name" value="UPP_SYNTHASE"/>
    <property type="match status" value="1"/>
</dbReference>
<dbReference type="GeneID" id="36523896"/>
<dbReference type="GO" id="GO:0016094">
    <property type="term" value="P:polyprenol biosynthetic process"/>
    <property type="evidence" value="ECO:0007669"/>
    <property type="project" value="TreeGrafter"/>
</dbReference>
<dbReference type="CDD" id="cd00475">
    <property type="entry name" value="Cis_IPPS"/>
    <property type="match status" value="1"/>
</dbReference>
<organism evidence="3 4">
    <name type="scientific">Aspergillus candidus</name>
    <dbReference type="NCBI Taxonomy" id="41067"/>
    <lineage>
        <taxon>Eukaryota</taxon>
        <taxon>Fungi</taxon>
        <taxon>Dikarya</taxon>
        <taxon>Ascomycota</taxon>
        <taxon>Pezizomycotina</taxon>
        <taxon>Eurotiomycetes</taxon>
        <taxon>Eurotiomycetidae</taxon>
        <taxon>Eurotiales</taxon>
        <taxon>Aspergillaceae</taxon>
        <taxon>Aspergillus</taxon>
        <taxon>Aspergillus subgen. Circumdati</taxon>
    </lineage>
</organism>
<keyword evidence="4" id="KW-1185">Reference proteome</keyword>
<sequence length="223" mass="24846">MSLEKAYQTGAQTLETILEFCFATGIQAVTVYAFSLANLQRSAEEVKAVMAHLKVCLARFLQDGGVAERFGVRLRLCGDRSLLPTETLEGLEHAERILGKNTKHVLNLCLAYGSRHEITSSVKAAVVKHSRRLCIAGQLDSPSQPGMTGHGLPLPRHDIIETLEDTMSTAGCPPLDFLIRTSGTRRLSDFMLWQCHETTDIVILKKNWPELLYWDFMQVFAKG</sequence>
<dbReference type="GO" id="GO:0045547">
    <property type="term" value="F:ditrans,polycis-polyprenyl diphosphate synthase [(2E,6E)-farnesyl diphosphate specific] activity"/>
    <property type="evidence" value="ECO:0007669"/>
    <property type="project" value="TreeGrafter"/>
</dbReference>
<dbReference type="RefSeq" id="XP_024670025.1">
    <property type="nucleotide sequence ID" value="XM_024816736.1"/>
</dbReference>
<dbReference type="AlphaFoldDB" id="A0A2I2F5X0"/>
<keyword evidence="2" id="KW-0808">Transferase</keyword>
<dbReference type="InterPro" id="IPR001441">
    <property type="entry name" value="UPP_synth-like"/>
</dbReference>
<dbReference type="OrthoDB" id="4173905at2759"/>
<gene>
    <name evidence="3" type="ORF">BDW47DRAFT_127571</name>
</gene>
<dbReference type="GO" id="GO:0005811">
    <property type="term" value="C:lipid droplet"/>
    <property type="evidence" value="ECO:0007669"/>
    <property type="project" value="TreeGrafter"/>
</dbReference>
<protein>
    <submittedName>
        <fullName evidence="3">Decaprenyl diphosphate synthase-like protein</fullName>
    </submittedName>
</protein>
<comment type="similarity">
    <text evidence="1">Belongs to the UPP synthase family.</text>
</comment>
<dbReference type="InterPro" id="IPR036424">
    <property type="entry name" value="UPP_synth-like_sf"/>
</dbReference>
<dbReference type="PANTHER" id="PTHR10291:SF43">
    <property type="entry name" value="DEHYDRODOLICHYL DIPHOSPHATE SYNTHASE COMPLEX SUBUNIT DHDDS"/>
    <property type="match status" value="1"/>
</dbReference>
<dbReference type="SUPFAM" id="SSF64005">
    <property type="entry name" value="Undecaprenyl diphosphate synthase"/>
    <property type="match status" value="1"/>
</dbReference>
<evidence type="ECO:0000313" key="3">
    <source>
        <dbReference type="EMBL" id="PLB36013.1"/>
    </source>
</evidence>
<dbReference type="Pfam" id="PF01255">
    <property type="entry name" value="Prenyltransf"/>
    <property type="match status" value="1"/>
</dbReference>
<accession>A0A2I2F5X0</accession>
<dbReference type="GO" id="GO:0016020">
    <property type="term" value="C:membrane"/>
    <property type="evidence" value="ECO:0007669"/>
    <property type="project" value="TreeGrafter"/>
</dbReference>
<dbReference type="STRING" id="41067.A0A2I2F5X0"/>
<name>A0A2I2F5X0_ASPCN</name>
<dbReference type="PANTHER" id="PTHR10291">
    <property type="entry name" value="DEHYDRODOLICHYL DIPHOSPHATE SYNTHASE FAMILY MEMBER"/>
    <property type="match status" value="1"/>
</dbReference>
<dbReference type="Proteomes" id="UP000234585">
    <property type="component" value="Unassembled WGS sequence"/>
</dbReference>
<reference evidence="3 4" key="1">
    <citation type="submission" date="2017-12" db="EMBL/GenBank/DDBJ databases">
        <authorList>
            <consortium name="DOE Joint Genome Institute"/>
            <person name="Haridas S."/>
            <person name="Kjaerbolling I."/>
            <person name="Vesth T.C."/>
            <person name="Frisvad J.C."/>
            <person name="Nybo J.L."/>
            <person name="Theobald S."/>
            <person name="Kuo A."/>
            <person name="Bowyer P."/>
            <person name="Matsuda Y."/>
            <person name="Mondo S."/>
            <person name="Lyhne E.K."/>
            <person name="Kogle M.E."/>
            <person name="Clum A."/>
            <person name="Lipzen A."/>
            <person name="Salamov A."/>
            <person name="Ngan C.Y."/>
            <person name="Daum C."/>
            <person name="Chiniquy J."/>
            <person name="Barry K."/>
            <person name="LaButti K."/>
            <person name="Simmons B.A."/>
            <person name="Magnuson J.K."/>
            <person name="Mortensen U.H."/>
            <person name="Larsen T.O."/>
            <person name="Grigoriev I.V."/>
            <person name="Baker S.E."/>
            <person name="Andersen M.R."/>
            <person name="Nordberg H.P."/>
            <person name="Cantor M.N."/>
            <person name="Hua S.X."/>
        </authorList>
    </citation>
    <scope>NUCLEOTIDE SEQUENCE [LARGE SCALE GENOMIC DNA]</scope>
    <source>
        <strain evidence="3 4">CBS 102.13</strain>
    </source>
</reference>
<dbReference type="InterPro" id="IPR018520">
    <property type="entry name" value="UPP_synth-like_CS"/>
</dbReference>
<dbReference type="EMBL" id="KZ559155">
    <property type="protein sequence ID" value="PLB36013.1"/>
    <property type="molecule type" value="Genomic_DNA"/>
</dbReference>
<evidence type="ECO:0000313" key="4">
    <source>
        <dbReference type="Proteomes" id="UP000234585"/>
    </source>
</evidence>
<evidence type="ECO:0000256" key="2">
    <source>
        <dbReference type="ARBA" id="ARBA00022679"/>
    </source>
</evidence>
<dbReference type="GO" id="GO:0005783">
    <property type="term" value="C:endoplasmic reticulum"/>
    <property type="evidence" value="ECO:0007669"/>
    <property type="project" value="TreeGrafter"/>
</dbReference>
<dbReference type="GO" id="GO:1904423">
    <property type="term" value="C:dehydrodolichyl diphosphate synthase complex"/>
    <property type="evidence" value="ECO:0007669"/>
    <property type="project" value="TreeGrafter"/>
</dbReference>